<evidence type="ECO:0008006" key="3">
    <source>
        <dbReference type="Google" id="ProtNLM"/>
    </source>
</evidence>
<accession>A0ABQ2LD56</accession>
<organism evidence="1 2">
    <name type="scientific">Iodidimonas muriae</name>
    <dbReference type="NCBI Taxonomy" id="261467"/>
    <lineage>
        <taxon>Bacteria</taxon>
        <taxon>Pseudomonadati</taxon>
        <taxon>Pseudomonadota</taxon>
        <taxon>Alphaproteobacteria</taxon>
        <taxon>Iodidimonadales</taxon>
        <taxon>Iodidimonadaceae</taxon>
        <taxon>Iodidimonas</taxon>
    </lineage>
</organism>
<dbReference type="InterPro" id="IPR008257">
    <property type="entry name" value="Pept_M19"/>
</dbReference>
<dbReference type="Proteomes" id="UP000602381">
    <property type="component" value="Unassembled WGS sequence"/>
</dbReference>
<dbReference type="PANTHER" id="PTHR10443:SF12">
    <property type="entry name" value="DIPEPTIDASE"/>
    <property type="match status" value="1"/>
</dbReference>
<name>A0ABQ2LD56_9PROT</name>
<dbReference type="RefSeq" id="WP_150005760.1">
    <property type="nucleotide sequence ID" value="NZ_BMOV01000005.1"/>
</dbReference>
<dbReference type="SUPFAM" id="SSF51556">
    <property type="entry name" value="Metallo-dependent hydrolases"/>
    <property type="match status" value="1"/>
</dbReference>
<dbReference type="PROSITE" id="PS51318">
    <property type="entry name" value="TAT"/>
    <property type="match status" value="1"/>
</dbReference>
<dbReference type="Gene3D" id="3.20.20.140">
    <property type="entry name" value="Metal-dependent hydrolases"/>
    <property type="match status" value="1"/>
</dbReference>
<dbReference type="PANTHER" id="PTHR10443">
    <property type="entry name" value="MICROSOMAL DIPEPTIDASE"/>
    <property type="match status" value="1"/>
</dbReference>
<comment type="caution">
    <text evidence="1">The sequence shown here is derived from an EMBL/GenBank/DDBJ whole genome shotgun (WGS) entry which is preliminary data.</text>
</comment>
<evidence type="ECO:0000313" key="2">
    <source>
        <dbReference type="Proteomes" id="UP000602381"/>
    </source>
</evidence>
<sequence>MSRYLVNRRHMLGGMGVLASAGLMGALGARWAQAHIQNQAQVPAQDQAQDVFSARAREDFSKIMSAEQRAEGRRFLKNHPSIDTHAHPGRFFLDGIDAQNPAVKVLGPANVSGVVDDIKTGNVTAAVFSCVADLPLLSVGPQGIRAARDFRPGEAYGEYRRQIGILHAICERGLLSCERTAQGVEAAHRGEKSVCLFGVEGGDFIEDAPERVFAAAKDRVRTIGLVHYHVNQLGDNQTETPVHNGLTDLGRIAVKAMNEAGILIDLAHASEATSRDCLEVSSRPVMLSHTSLQTENVRHPRMITSDHARLVAQHGGAIGVAPWGLGQQNLSDYIDAILAMIEVVGADHVMIGTDMDATYKPVFDNYADWDVLPAALLARGVPRLDVAKVMGGNFLRLLAQVEI</sequence>
<protein>
    <recommendedName>
        <fullName evidence="3">Peptidase M19</fullName>
    </recommendedName>
</protein>
<evidence type="ECO:0000313" key="1">
    <source>
        <dbReference type="EMBL" id="GGO11835.1"/>
    </source>
</evidence>
<proteinExistence type="predicted"/>
<dbReference type="InterPro" id="IPR032466">
    <property type="entry name" value="Metal_Hydrolase"/>
</dbReference>
<dbReference type="PROSITE" id="PS51365">
    <property type="entry name" value="RENAL_DIPEPTIDASE_2"/>
    <property type="match status" value="1"/>
</dbReference>
<keyword evidence="2" id="KW-1185">Reference proteome</keyword>
<gene>
    <name evidence="1" type="ORF">GCM10007972_16000</name>
</gene>
<reference evidence="2" key="1">
    <citation type="journal article" date="2019" name="Int. J. Syst. Evol. Microbiol.">
        <title>The Global Catalogue of Microorganisms (GCM) 10K type strain sequencing project: providing services to taxonomists for standard genome sequencing and annotation.</title>
        <authorList>
            <consortium name="The Broad Institute Genomics Platform"/>
            <consortium name="The Broad Institute Genome Sequencing Center for Infectious Disease"/>
            <person name="Wu L."/>
            <person name="Ma J."/>
        </authorList>
    </citation>
    <scope>NUCLEOTIDE SEQUENCE [LARGE SCALE GENOMIC DNA]</scope>
    <source>
        <strain evidence="2">JCM 17843</strain>
    </source>
</reference>
<dbReference type="EMBL" id="BMOV01000005">
    <property type="protein sequence ID" value="GGO11835.1"/>
    <property type="molecule type" value="Genomic_DNA"/>
</dbReference>
<dbReference type="Pfam" id="PF01244">
    <property type="entry name" value="Peptidase_M19"/>
    <property type="match status" value="1"/>
</dbReference>
<dbReference type="InterPro" id="IPR006311">
    <property type="entry name" value="TAT_signal"/>
</dbReference>